<gene>
    <name evidence="1" type="ORF">Ssi02_46590</name>
</gene>
<keyword evidence="2" id="KW-1185">Reference proteome</keyword>
<reference evidence="1" key="1">
    <citation type="submission" date="2021-01" db="EMBL/GenBank/DDBJ databases">
        <title>Whole genome shotgun sequence of Sinosporangium siamense NBRC 109515.</title>
        <authorList>
            <person name="Komaki H."/>
            <person name="Tamura T."/>
        </authorList>
    </citation>
    <scope>NUCLEOTIDE SEQUENCE</scope>
    <source>
        <strain evidence="1">NBRC 109515</strain>
    </source>
</reference>
<protein>
    <submittedName>
        <fullName evidence="1">Uncharacterized protein</fullName>
    </submittedName>
</protein>
<sequence>MFEDQFLEQVICSFRLWCPGGRPHAAEGALTGTTTLLHTLVTHTTAPAGEVSAPEGAGTVVKAV</sequence>
<proteinExistence type="predicted"/>
<dbReference type="RefSeq" id="WP_204028893.1">
    <property type="nucleotide sequence ID" value="NZ_BOOW01000029.1"/>
</dbReference>
<name>A0A919V8G3_9ACTN</name>
<evidence type="ECO:0000313" key="1">
    <source>
        <dbReference type="EMBL" id="GII94428.1"/>
    </source>
</evidence>
<evidence type="ECO:0000313" key="2">
    <source>
        <dbReference type="Proteomes" id="UP000606172"/>
    </source>
</evidence>
<accession>A0A919V8G3</accession>
<dbReference type="AlphaFoldDB" id="A0A919V8G3"/>
<comment type="caution">
    <text evidence="1">The sequence shown here is derived from an EMBL/GenBank/DDBJ whole genome shotgun (WGS) entry which is preliminary data.</text>
</comment>
<dbReference type="Proteomes" id="UP000606172">
    <property type="component" value="Unassembled WGS sequence"/>
</dbReference>
<organism evidence="1 2">
    <name type="scientific">Sinosporangium siamense</name>
    <dbReference type="NCBI Taxonomy" id="1367973"/>
    <lineage>
        <taxon>Bacteria</taxon>
        <taxon>Bacillati</taxon>
        <taxon>Actinomycetota</taxon>
        <taxon>Actinomycetes</taxon>
        <taxon>Streptosporangiales</taxon>
        <taxon>Streptosporangiaceae</taxon>
        <taxon>Sinosporangium</taxon>
    </lineage>
</organism>
<dbReference type="EMBL" id="BOOW01000029">
    <property type="protein sequence ID" value="GII94428.1"/>
    <property type="molecule type" value="Genomic_DNA"/>
</dbReference>